<sequence length="142" mass="14849">MSIDSSGQLDSQRPPPQPSALITFKLPTPSLRLLNQPISGAPGPRGGPLPCQPLLAYAPGGRIAMATPSPDKLRADALRPPRRSGKGGANGWWPLTPPPLSCPGGLGGPSPSALRPLWPAPPAWRGGSQSPLWPGLWKRQVL</sequence>
<feature type="compositionally biased region" description="Polar residues" evidence="1">
    <location>
        <begin position="1"/>
        <end position="11"/>
    </location>
</feature>
<reference evidence="2 3" key="1">
    <citation type="journal article" date="2020" name="Nature">
        <title>Six reference-quality genomes reveal evolution of bat adaptations.</title>
        <authorList>
            <person name="Jebb D."/>
            <person name="Huang Z."/>
            <person name="Pippel M."/>
            <person name="Hughes G.M."/>
            <person name="Lavrichenko K."/>
            <person name="Devanna P."/>
            <person name="Winkler S."/>
            <person name="Jermiin L.S."/>
            <person name="Skirmuntt E.C."/>
            <person name="Katzourakis A."/>
            <person name="Burkitt-Gray L."/>
            <person name="Ray D.A."/>
            <person name="Sullivan K.A.M."/>
            <person name="Roscito J.G."/>
            <person name="Kirilenko B.M."/>
            <person name="Davalos L.M."/>
            <person name="Corthals A.P."/>
            <person name="Power M.L."/>
            <person name="Jones G."/>
            <person name="Ransome R.D."/>
            <person name="Dechmann D.K.N."/>
            <person name="Locatelli A.G."/>
            <person name="Puechmaille S.J."/>
            <person name="Fedrigo O."/>
            <person name="Jarvis E.D."/>
            <person name="Hiller M."/>
            <person name="Vernes S.C."/>
            <person name="Myers E.W."/>
            <person name="Teeling E.C."/>
        </authorList>
    </citation>
    <scope>NUCLEOTIDE SEQUENCE [LARGE SCALE GENOMIC DNA]</scope>
    <source>
        <strain evidence="2">MRhiFer1</strain>
        <tissue evidence="2">Lung</tissue>
    </source>
</reference>
<dbReference type="AlphaFoldDB" id="A0A7J7ZRP9"/>
<evidence type="ECO:0000256" key="1">
    <source>
        <dbReference type="SAM" id="MobiDB-lite"/>
    </source>
</evidence>
<proteinExistence type="predicted"/>
<evidence type="ECO:0000313" key="2">
    <source>
        <dbReference type="EMBL" id="KAF6376380.1"/>
    </source>
</evidence>
<comment type="caution">
    <text evidence="2">The sequence shown here is derived from an EMBL/GenBank/DDBJ whole genome shotgun (WGS) entry which is preliminary data.</text>
</comment>
<feature type="region of interest" description="Disordered" evidence="1">
    <location>
        <begin position="1"/>
        <end position="96"/>
    </location>
</feature>
<dbReference type="Proteomes" id="UP000585614">
    <property type="component" value="Unassembled WGS sequence"/>
</dbReference>
<name>A0A7J7ZRP9_RHIFE</name>
<organism evidence="2 3">
    <name type="scientific">Rhinolophus ferrumequinum</name>
    <name type="common">Greater horseshoe bat</name>
    <dbReference type="NCBI Taxonomy" id="59479"/>
    <lineage>
        <taxon>Eukaryota</taxon>
        <taxon>Metazoa</taxon>
        <taxon>Chordata</taxon>
        <taxon>Craniata</taxon>
        <taxon>Vertebrata</taxon>
        <taxon>Euteleostomi</taxon>
        <taxon>Mammalia</taxon>
        <taxon>Eutheria</taxon>
        <taxon>Laurasiatheria</taxon>
        <taxon>Chiroptera</taxon>
        <taxon>Yinpterochiroptera</taxon>
        <taxon>Rhinolophoidea</taxon>
        <taxon>Rhinolophidae</taxon>
        <taxon>Rhinolophinae</taxon>
        <taxon>Rhinolophus</taxon>
    </lineage>
</organism>
<protein>
    <submittedName>
        <fullName evidence="2">Uncharacterized protein</fullName>
    </submittedName>
</protein>
<accession>A0A7J7ZRP9</accession>
<dbReference type="EMBL" id="JACAGC010000003">
    <property type="protein sequence ID" value="KAF6376380.1"/>
    <property type="molecule type" value="Genomic_DNA"/>
</dbReference>
<evidence type="ECO:0000313" key="3">
    <source>
        <dbReference type="Proteomes" id="UP000585614"/>
    </source>
</evidence>
<gene>
    <name evidence="2" type="ORF">mRhiFer1_009573</name>
</gene>